<keyword evidence="1" id="KW-1133">Transmembrane helix</keyword>
<feature type="transmembrane region" description="Helical" evidence="1">
    <location>
        <begin position="12"/>
        <end position="29"/>
    </location>
</feature>
<name>A0A0E9X2G6_ANGAN</name>
<protein>
    <submittedName>
        <fullName evidence="2">Uncharacterized protein</fullName>
    </submittedName>
</protein>
<dbReference type="EMBL" id="GBXM01011813">
    <property type="protein sequence ID" value="JAH96764.1"/>
    <property type="molecule type" value="Transcribed_RNA"/>
</dbReference>
<reference evidence="2" key="2">
    <citation type="journal article" date="2015" name="Fish Shellfish Immunol.">
        <title>Early steps in the European eel (Anguilla anguilla)-Vibrio vulnificus interaction in the gills: Role of the RtxA13 toxin.</title>
        <authorList>
            <person name="Callol A."/>
            <person name="Pajuelo D."/>
            <person name="Ebbesson L."/>
            <person name="Teles M."/>
            <person name="MacKenzie S."/>
            <person name="Amaro C."/>
        </authorList>
    </citation>
    <scope>NUCLEOTIDE SEQUENCE</scope>
</reference>
<reference evidence="2" key="1">
    <citation type="submission" date="2014-11" db="EMBL/GenBank/DDBJ databases">
        <authorList>
            <person name="Amaro Gonzalez C."/>
        </authorList>
    </citation>
    <scope>NUCLEOTIDE SEQUENCE</scope>
</reference>
<organism evidence="2">
    <name type="scientific">Anguilla anguilla</name>
    <name type="common">European freshwater eel</name>
    <name type="synonym">Muraena anguilla</name>
    <dbReference type="NCBI Taxonomy" id="7936"/>
    <lineage>
        <taxon>Eukaryota</taxon>
        <taxon>Metazoa</taxon>
        <taxon>Chordata</taxon>
        <taxon>Craniata</taxon>
        <taxon>Vertebrata</taxon>
        <taxon>Euteleostomi</taxon>
        <taxon>Actinopterygii</taxon>
        <taxon>Neopterygii</taxon>
        <taxon>Teleostei</taxon>
        <taxon>Anguilliformes</taxon>
        <taxon>Anguillidae</taxon>
        <taxon>Anguilla</taxon>
    </lineage>
</organism>
<proteinExistence type="predicted"/>
<feature type="transmembrane region" description="Helical" evidence="1">
    <location>
        <begin position="35"/>
        <end position="55"/>
    </location>
</feature>
<accession>A0A0E9X2G6</accession>
<evidence type="ECO:0000256" key="1">
    <source>
        <dbReference type="SAM" id="Phobius"/>
    </source>
</evidence>
<keyword evidence="1" id="KW-0472">Membrane</keyword>
<keyword evidence="1" id="KW-0812">Transmembrane</keyword>
<sequence>MACGALLPSRRWYLHVVMFLMLHAFWSSLLVTPQGVTSVGCRHLLVGGMYVRFYILREVHWTKPRSPPVKLTQTHLVEGHVQTGCGTLAVQRGSLLHTFFGA</sequence>
<dbReference type="AlphaFoldDB" id="A0A0E9X2G6"/>
<evidence type="ECO:0000313" key="2">
    <source>
        <dbReference type="EMBL" id="JAH96764.1"/>
    </source>
</evidence>